<evidence type="ECO:0000313" key="1">
    <source>
        <dbReference type="EMBL" id="QBB69155.1"/>
    </source>
</evidence>
<gene>
    <name evidence="1" type="ORF">ELE36_01500</name>
</gene>
<evidence type="ECO:0008006" key="3">
    <source>
        <dbReference type="Google" id="ProtNLM"/>
    </source>
</evidence>
<protein>
    <recommendedName>
        <fullName evidence="3">2OG-Fe dioxygenase family protein</fullName>
    </recommendedName>
</protein>
<name>A0A411HF89_9GAMM</name>
<dbReference type="EMBL" id="CP035704">
    <property type="protein sequence ID" value="QBB69155.1"/>
    <property type="molecule type" value="Genomic_DNA"/>
</dbReference>
<keyword evidence="2" id="KW-1185">Reference proteome</keyword>
<organism evidence="1 2">
    <name type="scientific">Pseudolysobacter antarcticus</name>
    <dbReference type="NCBI Taxonomy" id="2511995"/>
    <lineage>
        <taxon>Bacteria</taxon>
        <taxon>Pseudomonadati</taxon>
        <taxon>Pseudomonadota</taxon>
        <taxon>Gammaproteobacteria</taxon>
        <taxon>Lysobacterales</taxon>
        <taxon>Rhodanobacteraceae</taxon>
        <taxon>Pseudolysobacter</taxon>
    </lineage>
</organism>
<dbReference type="Pfam" id="PF10014">
    <property type="entry name" value="2OG-Fe_Oxy_2"/>
    <property type="match status" value="1"/>
</dbReference>
<dbReference type="AlphaFoldDB" id="A0A411HF89"/>
<dbReference type="Proteomes" id="UP000291562">
    <property type="component" value="Chromosome"/>
</dbReference>
<dbReference type="RefSeq" id="WP_129831411.1">
    <property type="nucleotide sequence ID" value="NZ_CP035704.1"/>
</dbReference>
<sequence>MTQQNELARGAAAQVRETGFVFLEAVPMRALLTQFGGLDDWAAFAASWSTLARDEYMADNGRYRRRAHATYVFEATTIRRAAHQAHYQSRDYNSLNGGVERWFEPIAPAIGDGASMRTILGACQHFFGTLAPNVRAWHVETHQFRIEASRDIAGSPTPEGVHRDGVDYVLVLLIARENIASGTTSIHALDGKALGSFTLIQPLDAALLDDGRVYHGVTAVQALDPREAAYRDVLVVTLRRT</sequence>
<dbReference type="Gene3D" id="2.60.120.620">
    <property type="entry name" value="q2cbj1_9rhob like domain"/>
    <property type="match status" value="1"/>
</dbReference>
<dbReference type="OrthoDB" id="6681382at2"/>
<reference evidence="1 2" key="1">
    <citation type="submission" date="2019-01" db="EMBL/GenBank/DDBJ databases">
        <title>Pseudolysobacter antarctica gen. nov., sp. nov., isolated from Fildes Peninsula, Antarctica.</title>
        <authorList>
            <person name="Wei Z."/>
            <person name="Peng F."/>
        </authorList>
    </citation>
    <scope>NUCLEOTIDE SEQUENCE [LARGE SCALE GENOMIC DNA]</scope>
    <source>
        <strain evidence="1 2">AQ6-296</strain>
    </source>
</reference>
<proteinExistence type="predicted"/>
<accession>A0A411HF89</accession>
<evidence type="ECO:0000313" key="2">
    <source>
        <dbReference type="Proteomes" id="UP000291562"/>
    </source>
</evidence>
<dbReference type="GO" id="GO:0051213">
    <property type="term" value="F:dioxygenase activity"/>
    <property type="evidence" value="ECO:0007669"/>
    <property type="project" value="InterPro"/>
</dbReference>
<dbReference type="InterPro" id="IPR018724">
    <property type="entry name" value="2OG-Fe_dioxygenase"/>
</dbReference>
<dbReference type="KEGG" id="xbc:ELE36_01500"/>